<organism evidence="1 2">
    <name type="scientific">Nesterenkonia natronophila</name>
    <dbReference type="NCBI Taxonomy" id="2174932"/>
    <lineage>
        <taxon>Bacteria</taxon>
        <taxon>Bacillati</taxon>
        <taxon>Actinomycetota</taxon>
        <taxon>Actinomycetes</taxon>
        <taxon>Micrococcales</taxon>
        <taxon>Micrococcaceae</taxon>
        <taxon>Nesterenkonia</taxon>
    </lineage>
</organism>
<dbReference type="Proteomes" id="UP000266615">
    <property type="component" value="Unassembled WGS sequence"/>
</dbReference>
<accession>A0A3A4F204</accession>
<gene>
    <name evidence="1" type="ORF">D3250_07000</name>
</gene>
<dbReference type="EMBL" id="QYZP01000002">
    <property type="protein sequence ID" value="RJN31858.1"/>
    <property type="molecule type" value="Genomic_DNA"/>
</dbReference>
<dbReference type="OrthoDB" id="3234479at2"/>
<sequence>MTSAPRRKVRRRRSRDYPLPLRGVRYAELTDVPRRRDIRHATHGGELHAVGHGLYIPAPGTLSEKHRATLEALCWDSKHLVSHHTAAALWGLLETDPGPPYHLSTPPQGSRIKRPHLVIAHRIHIPEPDRAALDGLAITAPARTWVDIALNSSVLQGLIVADRCRRRGRTKFGEDPRAMASVTELDAALIRRGRPRGIIRARQALHLSRDGVDSPQETRLRYFMAMAGLPEPAVNAWIRDVHGRGVVQPDLSIQQYRLAIQYEGWEFHIEADQMAKDIRRQEITEALGWVEVRITREHMRGGGHRAIDKLVRALRRQGWRG</sequence>
<dbReference type="AlphaFoldDB" id="A0A3A4F204"/>
<comment type="caution">
    <text evidence="1">The sequence shown here is derived from an EMBL/GenBank/DDBJ whole genome shotgun (WGS) entry which is preliminary data.</text>
</comment>
<proteinExistence type="predicted"/>
<dbReference type="SUPFAM" id="SSF52980">
    <property type="entry name" value="Restriction endonuclease-like"/>
    <property type="match status" value="1"/>
</dbReference>
<dbReference type="RefSeq" id="WP_119902644.1">
    <property type="nucleotide sequence ID" value="NZ_QYZP01000002.1"/>
</dbReference>
<name>A0A3A4F204_9MICC</name>
<evidence type="ECO:0000313" key="1">
    <source>
        <dbReference type="EMBL" id="RJN31858.1"/>
    </source>
</evidence>
<evidence type="ECO:0000313" key="2">
    <source>
        <dbReference type="Proteomes" id="UP000266615"/>
    </source>
</evidence>
<reference evidence="1 2" key="1">
    <citation type="submission" date="2018-09" db="EMBL/GenBank/DDBJ databases">
        <title>Nesterenkonia natronophila sp. nov., an alkaliphilic actinobacteriume isolated from a soda lake, and emended description of the genus Nesterenkonia.</title>
        <authorList>
            <person name="Menes R.J."/>
            <person name="Iriarte A."/>
        </authorList>
    </citation>
    <scope>NUCLEOTIDE SEQUENCE [LARGE SCALE GENOMIC DNA]</scope>
    <source>
        <strain evidence="1 2">M8</strain>
    </source>
</reference>
<protein>
    <recommendedName>
        <fullName evidence="3">DUF559 domain-containing protein</fullName>
    </recommendedName>
</protein>
<evidence type="ECO:0008006" key="3">
    <source>
        <dbReference type="Google" id="ProtNLM"/>
    </source>
</evidence>
<dbReference type="Gene3D" id="3.40.960.10">
    <property type="entry name" value="VSR Endonuclease"/>
    <property type="match status" value="1"/>
</dbReference>
<keyword evidence="2" id="KW-1185">Reference proteome</keyword>
<dbReference type="InterPro" id="IPR011335">
    <property type="entry name" value="Restrct_endonuc-II-like"/>
</dbReference>